<gene>
    <name evidence="2 3 4" type="primary">LOC101507374</name>
</gene>
<dbReference type="PaxDb" id="3827-XP_004494263.1"/>
<name>A0A1S3E2N8_CICAR</name>
<reference evidence="2 3" key="2">
    <citation type="submission" date="2025-04" db="UniProtKB">
        <authorList>
            <consortium name="RefSeq"/>
        </authorList>
    </citation>
    <scope>IDENTIFICATION</scope>
    <source>
        <tissue evidence="2 3">Etiolated seedlings</tissue>
    </source>
</reference>
<evidence type="ECO:0000313" key="3">
    <source>
        <dbReference type="RefSeq" id="XP_027188329.1"/>
    </source>
</evidence>
<dbReference type="InterPro" id="IPR023393">
    <property type="entry name" value="START-like_dom_sf"/>
</dbReference>
<keyword evidence="1" id="KW-1185">Reference proteome</keyword>
<dbReference type="GeneID" id="101507374"/>
<dbReference type="Gene3D" id="3.30.530.20">
    <property type="match status" value="1"/>
</dbReference>
<evidence type="ECO:0000313" key="2">
    <source>
        <dbReference type="RefSeq" id="XP_012569632.1"/>
    </source>
</evidence>
<dbReference type="SUPFAM" id="SSF55961">
    <property type="entry name" value="Bet v1-like"/>
    <property type="match status" value="1"/>
</dbReference>
<dbReference type="AlphaFoldDB" id="A0A1S3E2N8"/>
<sequence length="641" mass="73634">MAKRQNIVKYRERLDKTLTSFDLTNDEKLKTLVKSQLHRSSQLEMELEGYKEKLEIKTAELSNFLNMIRSASADESGGSNALHTDWKLKQDTEELRVMYHEGPEGTPFHTLLVEGYVDGPVDVCLGLSWEASLYKKWWPQFTVPTFKVTVSECLQKVQTGEQISLVRVKPPWPVSTREAIVHFYLFEYYQDDLVVVLMKSVPESKRINEVIDGFNNDLIPGAKGVVRMDLVGGFVLQKVTSERSYFRTIANLDIKMDFMPPSLINFISRQLIGSGFRLYQKAVASKMNKDREFSKALTDPLYVRIREALYNIDEEKEELKQYASILPVEELSQSKQDAAKDISREDRSNQYANNYNGEFLDAGSEEIVQGEEGDTFIVLKGNRNCEIVDAESEEIVEANIEEIVDTDSEEIVQIEKYVKKINDIPIEEANIEEIVQFEKYNDTRGIMKGKSNVYISSNVKQALETLERAISVVRKYGFHSRRFSFRFVHEETRCKEKSGEVDPYSANPVHPFVKNDVSVKGPSGNVVQESSEDFYEIQNIRHTGTDPNLKELNYNTVPAFRNKNLIEANQVDSHSLKNGTTQDHIICDDSKQYRGRDMRSDDPIKSSRQRKINNLVTQGISSDVPKQLSKRKNYRYCCFTH</sequence>
<organism evidence="1 3">
    <name type="scientific">Cicer arietinum</name>
    <name type="common">Chickpea</name>
    <name type="synonym">Garbanzo</name>
    <dbReference type="NCBI Taxonomy" id="3827"/>
    <lineage>
        <taxon>Eukaryota</taxon>
        <taxon>Viridiplantae</taxon>
        <taxon>Streptophyta</taxon>
        <taxon>Embryophyta</taxon>
        <taxon>Tracheophyta</taxon>
        <taxon>Spermatophyta</taxon>
        <taxon>Magnoliopsida</taxon>
        <taxon>eudicotyledons</taxon>
        <taxon>Gunneridae</taxon>
        <taxon>Pentapetalae</taxon>
        <taxon>rosids</taxon>
        <taxon>fabids</taxon>
        <taxon>Fabales</taxon>
        <taxon>Fabaceae</taxon>
        <taxon>Papilionoideae</taxon>
        <taxon>50 kb inversion clade</taxon>
        <taxon>NPAAA clade</taxon>
        <taxon>Hologalegina</taxon>
        <taxon>IRL clade</taxon>
        <taxon>Cicereae</taxon>
        <taxon>Cicer</taxon>
    </lineage>
</organism>
<proteinExistence type="predicted"/>
<dbReference type="STRING" id="3827.A0A1S3E2N8"/>
<protein>
    <submittedName>
        <fullName evidence="2 3">Uncharacterized protein LOC101507374</fullName>
    </submittedName>
</protein>
<dbReference type="RefSeq" id="XP_027188330.1">
    <property type="nucleotide sequence ID" value="XM_027332529.1"/>
</dbReference>
<dbReference type="RefSeq" id="XP_012569632.1">
    <property type="nucleotide sequence ID" value="XM_012714178.2"/>
</dbReference>
<dbReference type="PANTHER" id="PTHR34560:SF1">
    <property type="entry name" value="START DOMAIN-CONTAINING PROTEIN"/>
    <property type="match status" value="1"/>
</dbReference>
<dbReference type="PANTHER" id="PTHR34560">
    <property type="entry name" value="POLYKETIDE CYCLASE/DEHYDRASE/LIPID TRANSPORT SUPERFAMILY PROTEIN"/>
    <property type="match status" value="1"/>
</dbReference>
<evidence type="ECO:0000313" key="4">
    <source>
        <dbReference type="RefSeq" id="XP_027188330.1"/>
    </source>
</evidence>
<reference evidence="1" key="1">
    <citation type="journal article" date="2013" name="Nat. Biotechnol.">
        <title>Draft genome sequence of chickpea (Cicer arietinum) provides a resource for trait improvement.</title>
        <authorList>
            <person name="Varshney R.K."/>
            <person name="Song C."/>
            <person name="Saxena R.K."/>
            <person name="Azam S."/>
            <person name="Yu S."/>
            <person name="Sharpe A.G."/>
            <person name="Cannon S."/>
            <person name="Baek J."/>
            <person name="Rosen B.D."/>
            <person name="Tar'an B."/>
            <person name="Millan T."/>
            <person name="Zhang X."/>
            <person name="Ramsay L.D."/>
            <person name="Iwata A."/>
            <person name="Wang Y."/>
            <person name="Nelson W."/>
            <person name="Farmer A.D."/>
            <person name="Gaur P.M."/>
            <person name="Soderlund C."/>
            <person name="Penmetsa R.V."/>
            <person name="Xu C."/>
            <person name="Bharti A.K."/>
            <person name="He W."/>
            <person name="Winter P."/>
            <person name="Zhao S."/>
            <person name="Hane J.K."/>
            <person name="Carrasquilla-Garcia N."/>
            <person name="Condie J.A."/>
            <person name="Upadhyaya H.D."/>
            <person name="Luo M.C."/>
            <person name="Thudi M."/>
            <person name="Gowda C.L."/>
            <person name="Singh N.P."/>
            <person name="Lichtenzveig J."/>
            <person name="Gali K.K."/>
            <person name="Rubio J."/>
            <person name="Nadarajan N."/>
            <person name="Dolezel J."/>
            <person name="Bansal K.C."/>
            <person name="Xu X."/>
            <person name="Edwards D."/>
            <person name="Zhang G."/>
            <person name="Kahl G."/>
            <person name="Gil J."/>
            <person name="Singh K.B."/>
            <person name="Datta S.K."/>
            <person name="Jackson S.A."/>
            <person name="Wang J."/>
            <person name="Cook D.R."/>
        </authorList>
    </citation>
    <scope>NUCLEOTIDE SEQUENCE [LARGE SCALE GENOMIC DNA]</scope>
    <source>
        <strain evidence="1">cv. CDC Frontier</strain>
    </source>
</reference>
<dbReference type="eggNOG" id="ENOG502QV1V">
    <property type="taxonomic scope" value="Eukaryota"/>
</dbReference>
<dbReference type="OrthoDB" id="17317at2759"/>
<accession>A0A1S3E2N8</accession>
<evidence type="ECO:0000313" key="1">
    <source>
        <dbReference type="Proteomes" id="UP000087171"/>
    </source>
</evidence>
<dbReference type="RefSeq" id="XP_027188329.1">
    <property type="nucleotide sequence ID" value="XM_027332528.1"/>
</dbReference>
<dbReference type="Proteomes" id="UP000087171">
    <property type="component" value="Chromosome Ca3"/>
</dbReference>
<dbReference type="KEGG" id="cam:101507374"/>